<evidence type="ECO:0000313" key="4">
    <source>
        <dbReference type="EMBL" id="RHW25571.1"/>
    </source>
</evidence>
<keyword evidence="2" id="KW-0378">Hydrolase</keyword>
<dbReference type="Proteomes" id="UP000283644">
    <property type="component" value="Unassembled WGS sequence"/>
</dbReference>
<comment type="caution">
    <text evidence="4">The sequence shown here is derived from an EMBL/GenBank/DDBJ whole genome shotgun (WGS) entry which is preliminary data.</text>
</comment>
<dbReference type="InterPro" id="IPR013783">
    <property type="entry name" value="Ig-like_fold"/>
</dbReference>
<dbReference type="Gene3D" id="3.40.50.1820">
    <property type="entry name" value="alpha/beta hydrolase"/>
    <property type="match status" value="1"/>
</dbReference>
<keyword evidence="1 3" id="KW-0732">Signal</keyword>
<dbReference type="InterPro" id="IPR029058">
    <property type="entry name" value="AB_hydrolase_fold"/>
</dbReference>
<keyword evidence="5" id="KW-1185">Reference proteome</keyword>
<evidence type="ECO:0008006" key="6">
    <source>
        <dbReference type="Google" id="ProtNLM"/>
    </source>
</evidence>
<name>A0A417XYY1_9ACTN</name>
<dbReference type="Gene3D" id="2.60.40.10">
    <property type="entry name" value="Immunoglobulins"/>
    <property type="match status" value="1"/>
</dbReference>
<protein>
    <recommendedName>
        <fullName evidence="6">Phospholipase/carboxylesterase/thioesterase domain-containing protein</fullName>
    </recommendedName>
</protein>
<evidence type="ECO:0000256" key="2">
    <source>
        <dbReference type="ARBA" id="ARBA00022801"/>
    </source>
</evidence>
<evidence type="ECO:0000256" key="1">
    <source>
        <dbReference type="ARBA" id="ARBA00022729"/>
    </source>
</evidence>
<feature type="signal peptide" evidence="3">
    <location>
        <begin position="1"/>
        <end position="25"/>
    </location>
</feature>
<dbReference type="PANTHER" id="PTHR43037">
    <property type="entry name" value="UNNAMED PRODUCT-RELATED"/>
    <property type="match status" value="1"/>
</dbReference>
<dbReference type="SUPFAM" id="SSF53474">
    <property type="entry name" value="alpha/beta-Hydrolases"/>
    <property type="match status" value="1"/>
</dbReference>
<dbReference type="GO" id="GO:0005975">
    <property type="term" value="P:carbohydrate metabolic process"/>
    <property type="evidence" value="ECO:0007669"/>
    <property type="project" value="UniProtKB-ARBA"/>
</dbReference>
<evidence type="ECO:0000256" key="3">
    <source>
        <dbReference type="SAM" id="SignalP"/>
    </source>
</evidence>
<reference evidence="4 5" key="1">
    <citation type="submission" date="2018-09" db="EMBL/GenBank/DDBJ databases">
        <title>Genome sequencing of Nocardioides immobilis CCTCC AB 2017083 for comparison to Nocardioides silvaticus.</title>
        <authorList>
            <person name="Li C."/>
            <person name="Wang G."/>
        </authorList>
    </citation>
    <scope>NUCLEOTIDE SEQUENCE [LARGE SCALE GENOMIC DNA]</scope>
    <source>
        <strain evidence="4 5">CCTCC AB 2017083</strain>
    </source>
</reference>
<dbReference type="OrthoDB" id="128799at2"/>
<feature type="chain" id="PRO_5019463484" description="Phospholipase/carboxylesterase/thioesterase domain-containing protein" evidence="3">
    <location>
        <begin position="26"/>
        <end position="371"/>
    </location>
</feature>
<dbReference type="EMBL" id="QXGH01000023">
    <property type="protein sequence ID" value="RHW25571.1"/>
    <property type="molecule type" value="Genomic_DNA"/>
</dbReference>
<accession>A0A417XYY1</accession>
<proteinExistence type="predicted"/>
<organism evidence="4 5">
    <name type="scientific">Nocardioides immobilis</name>
    <dbReference type="NCBI Taxonomy" id="2049295"/>
    <lineage>
        <taxon>Bacteria</taxon>
        <taxon>Bacillati</taxon>
        <taxon>Actinomycetota</taxon>
        <taxon>Actinomycetes</taxon>
        <taxon>Propionibacteriales</taxon>
        <taxon>Nocardioidaceae</taxon>
        <taxon>Nocardioides</taxon>
    </lineage>
</organism>
<evidence type="ECO:0000313" key="5">
    <source>
        <dbReference type="Proteomes" id="UP000283644"/>
    </source>
</evidence>
<dbReference type="InterPro" id="IPR050955">
    <property type="entry name" value="Plant_Biomass_Hydrol_Est"/>
</dbReference>
<dbReference type="GO" id="GO:0016787">
    <property type="term" value="F:hydrolase activity"/>
    <property type="evidence" value="ECO:0007669"/>
    <property type="project" value="UniProtKB-KW"/>
</dbReference>
<gene>
    <name evidence="4" type="ORF">D0Z08_18880</name>
</gene>
<dbReference type="AlphaFoldDB" id="A0A417XYY1"/>
<dbReference type="RefSeq" id="WP_118926810.1">
    <property type="nucleotide sequence ID" value="NZ_QXGH01000023.1"/>
</dbReference>
<dbReference type="PANTHER" id="PTHR43037:SF5">
    <property type="entry name" value="FERULOYL ESTERASE"/>
    <property type="match status" value="1"/>
</dbReference>
<sequence>MGVSRCLVALVTAVALTLVVPPGEAAEAMARTDLTVRSGSFAKSGPLVRAEFRVGAQRAEAPPSRATLGLRDGARWIGLAVVRVPRIGTGRVRTVRAEGTVASVRAGTYTVVACADRPGRVAERAEGNNCRDLGRVRVGTSLCDRPGCAPIDHPSGSVFDYTDRTGTYWAHEPNDAINGPFAVLIWLHGCAQGSSSAVRVAVDRYDEHYVTIAPDGADGACWKPGELGDAGVARILRTIESVVAHFDVRSDRIVLGGYSIGGVLAYRTAFYHARLIAGVIAVNAAPFRRSESRPASSLAAARWRFPVLHLAHDADKQFPLTKVRSEVRRVRRAGHSIGFMHLPGTHYDLQTQPHIKRHAVEPGMAHGWTSP</sequence>